<evidence type="ECO:0000313" key="2">
    <source>
        <dbReference type="EMBL" id="KAH6589589.1"/>
    </source>
</evidence>
<dbReference type="EMBL" id="JAFCIX010000445">
    <property type="protein sequence ID" value="KAH6589589.1"/>
    <property type="molecule type" value="Genomic_DNA"/>
</dbReference>
<gene>
    <name evidence="2" type="ORF">BASA50_009944</name>
</gene>
<evidence type="ECO:0000256" key="1">
    <source>
        <dbReference type="SAM" id="Phobius"/>
    </source>
</evidence>
<organism evidence="2 3">
    <name type="scientific">Batrachochytrium salamandrivorans</name>
    <dbReference type="NCBI Taxonomy" id="1357716"/>
    <lineage>
        <taxon>Eukaryota</taxon>
        <taxon>Fungi</taxon>
        <taxon>Fungi incertae sedis</taxon>
        <taxon>Chytridiomycota</taxon>
        <taxon>Chytridiomycota incertae sedis</taxon>
        <taxon>Chytridiomycetes</taxon>
        <taxon>Rhizophydiales</taxon>
        <taxon>Rhizophydiales incertae sedis</taxon>
        <taxon>Batrachochytrium</taxon>
    </lineage>
</organism>
<protein>
    <recommendedName>
        <fullName evidence="4">SMP-LTD domain-containing protein</fullName>
    </recommendedName>
</protein>
<name>A0ABQ8EZX3_9FUNG</name>
<feature type="transmembrane region" description="Helical" evidence="1">
    <location>
        <begin position="7"/>
        <end position="33"/>
    </location>
</feature>
<dbReference type="Proteomes" id="UP001648503">
    <property type="component" value="Unassembled WGS sequence"/>
</dbReference>
<proteinExistence type="predicted"/>
<sequence length="548" mass="59379">MTLPEILWCLLVLIVFCACLIVLLRLVLLPYLIQQFAQKVSLNHELSIETVQLKTVTDDGLRLALAFSVLGSAAPVNIGIITVRIISPIRVLDAVKGSLWATVLVHDPIHLGGALGSVPTDMYVSLDQVDVMLGDSLDGLKQVVRRVSIGGIKEAEHISLRFELNVTLDFFGLMTVANVALCRTLNVGEMMVARAAAIEKRRAAESVRMATTISQITTQIGCKLHTHDHDQEAVHHEEQEQSHSQDLLQGTIKTPVPLPDESKQPETYSLSSLDIVGNSSDTSLTKANIQVKPMEKISDETIPTTSTPNDGKISQSEISKFITYDKKGIPQLNKTAIHNAINEATKEALKKNGISELFAIRTISHLPVKPHMRSILGGLDIQFDTIPNLTYKFTAIRFNVILNDSKVAHGTIRGFEMSDTRKDMQLILEIVPAVVSEAPILGIASTAKGMLKGAVKGALNGFLYGNWGAGSTIVSLSDIQVDNEEGRSISWLDELLSVVELEHDLDAVRKLGSSARHASGKPLTEGFALLTAGILEAAGTAGSRCTIM</sequence>
<reference evidence="2 3" key="1">
    <citation type="submission" date="2021-02" db="EMBL/GenBank/DDBJ databases">
        <title>Variation within the Batrachochytrium salamandrivorans European outbreak.</title>
        <authorList>
            <person name="Kelly M."/>
            <person name="Pasmans F."/>
            <person name="Shea T.P."/>
            <person name="Munoz J.F."/>
            <person name="Carranza S."/>
            <person name="Cuomo C.A."/>
            <person name="Martel A."/>
        </authorList>
    </citation>
    <scope>NUCLEOTIDE SEQUENCE [LARGE SCALE GENOMIC DNA]</scope>
    <source>
        <strain evidence="2 3">AMFP18/2</strain>
    </source>
</reference>
<keyword evidence="1" id="KW-1133">Transmembrane helix</keyword>
<keyword evidence="1" id="KW-0472">Membrane</keyword>
<accession>A0ABQ8EZX3</accession>
<keyword evidence="1" id="KW-0812">Transmembrane</keyword>
<evidence type="ECO:0000313" key="3">
    <source>
        <dbReference type="Proteomes" id="UP001648503"/>
    </source>
</evidence>
<evidence type="ECO:0008006" key="4">
    <source>
        <dbReference type="Google" id="ProtNLM"/>
    </source>
</evidence>
<keyword evidence="3" id="KW-1185">Reference proteome</keyword>
<comment type="caution">
    <text evidence="2">The sequence shown here is derived from an EMBL/GenBank/DDBJ whole genome shotgun (WGS) entry which is preliminary data.</text>
</comment>